<gene>
    <name evidence="11" type="ORF">CUU66_13320</name>
</gene>
<protein>
    <submittedName>
        <fullName evidence="11">D-xylose ABC transporter ATP-binding protein</fullName>
    </submittedName>
</protein>
<dbReference type="InterPro" id="IPR003593">
    <property type="entry name" value="AAA+_ATPase"/>
</dbReference>
<keyword evidence="9" id="KW-0472">Membrane</keyword>
<dbReference type="SUPFAM" id="SSF52540">
    <property type="entry name" value="P-loop containing nucleoside triphosphate hydrolases"/>
    <property type="match status" value="2"/>
</dbReference>
<dbReference type="PROSITE" id="PS00211">
    <property type="entry name" value="ABC_TRANSPORTER_1"/>
    <property type="match status" value="1"/>
</dbReference>
<comment type="subcellular location">
    <subcellularLocation>
        <location evidence="1">Cell membrane</location>
        <topology evidence="1">Peripheral membrane protein</topology>
    </subcellularLocation>
</comment>
<evidence type="ECO:0000256" key="2">
    <source>
        <dbReference type="ARBA" id="ARBA00022448"/>
    </source>
</evidence>
<dbReference type="Pfam" id="PF00005">
    <property type="entry name" value="ABC_tran"/>
    <property type="match status" value="2"/>
</dbReference>
<sequence>MRYNRSIMQLPIIEAEVGYVDKVQEKTAEPNAPLLEVRNVSKSYGGVKALIDCDFSCGAGEVHALLGENGAGKSTLVKILCGVVKPDSGTIRYMGEETTIDSPIDASRKGIVAVFQELSLVPELSVAENVFLGHEPKTRWGLIEFKKMKIWTDHLFQDLGLTISPESRVADLSLADQQLVEIAKALSREPQIIIFDEATSALGSQEVELLFTLIKRITKKGTTAIFISHRMDELDRIADRATVFRDARYVADFDWGTVGKDQIVHWIAGREVEETFPQKKPHSNETALEIRNLTSSGNFYDINLVIKKGEIFGIAGLQGHGQSQFLRSLFGACPITEGHVIVNNKSIILKGPKSAIQAGISLVPEDRKHEGLLLTRSVKENLALMTLDKRQKMGFIDGTSELNELHHAVESLKIKTSNLEQEAGSLSGGNQQKVVIGKAILAEGDILLLADPTRGIDVGTKSEIYQYMSNLAAQGITIIFYSTELPELVGVCHRVAVFKQGRVTATFSGEEITEHHIINAALGVA</sequence>
<dbReference type="GO" id="GO:0016887">
    <property type="term" value="F:ATP hydrolysis activity"/>
    <property type="evidence" value="ECO:0007669"/>
    <property type="project" value="InterPro"/>
</dbReference>
<dbReference type="InterPro" id="IPR017871">
    <property type="entry name" value="ABC_transporter-like_CS"/>
</dbReference>
<dbReference type="GO" id="GO:0005524">
    <property type="term" value="F:ATP binding"/>
    <property type="evidence" value="ECO:0007669"/>
    <property type="project" value="UniProtKB-KW"/>
</dbReference>
<keyword evidence="12" id="KW-1185">Reference proteome</keyword>
<dbReference type="FunFam" id="3.40.50.300:FF:000127">
    <property type="entry name" value="Ribose import ATP-binding protein RbsA"/>
    <property type="match status" value="1"/>
</dbReference>
<proteinExistence type="predicted"/>
<evidence type="ECO:0000259" key="10">
    <source>
        <dbReference type="PROSITE" id="PS50893"/>
    </source>
</evidence>
<dbReference type="InterPro" id="IPR003439">
    <property type="entry name" value="ABC_transporter-like_ATP-bd"/>
</dbReference>
<dbReference type="SMART" id="SM00382">
    <property type="entry name" value="AAA"/>
    <property type="match status" value="2"/>
</dbReference>
<dbReference type="AlphaFoldDB" id="A0A2N5M4W6"/>
<evidence type="ECO:0000256" key="3">
    <source>
        <dbReference type="ARBA" id="ARBA00022475"/>
    </source>
</evidence>
<evidence type="ECO:0000256" key="8">
    <source>
        <dbReference type="ARBA" id="ARBA00022967"/>
    </source>
</evidence>
<evidence type="ECO:0000256" key="9">
    <source>
        <dbReference type="ARBA" id="ARBA00023136"/>
    </source>
</evidence>
<evidence type="ECO:0000256" key="1">
    <source>
        <dbReference type="ARBA" id="ARBA00004202"/>
    </source>
</evidence>
<name>A0A2N5M4W6_9BACI</name>
<dbReference type="InterPro" id="IPR027417">
    <property type="entry name" value="P-loop_NTPase"/>
</dbReference>
<keyword evidence="3" id="KW-1003">Cell membrane</keyword>
<evidence type="ECO:0000256" key="6">
    <source>
        <dbReference type="ARBA" id="ARBA00022741"/>
    </source>
</evidence>
<keyword evidence="8" id="KW-1278">Translocase</keyword>
<dbReference type="CDD" id="cd03215">
    <property type="entry name" value="ABC_Carb_Monos_II"/>
    <property type="match status" value="1"/>
</dbReference>
<evidence type="ECO:0000313" key="11">
    <source>
        <dbReference type="EMBL" id="PLT29400.1"/>
    </source>
</evidence>
<reference evidence="11 12" key="1">
    <citation type="submission" date="2017-11" db="EMBL/GenBank/DDBJ databases">
        <title>Comparitive Functional Genomics of Dry Heat Resistant strains isolated from the Viking Spacecraft.</title>
        <authorList>
            <person name="Seuylemezian A."/>
            <person name="Cooper K."/>
            <person name="Vaishampayan P."/>
        </authorList>
    </citation>
    <scope>NUCLEOTIDE SEQUENCE [LARGE SCALE GENOMIC DNA]</scope>
    <source>
        <strain evidence="11 12">V1-29</strain>
    </source>
</reference>
<dbReference type="PANTHER" id="PTHR43790">
    <property type="entry name" value="CARBOHYDRATE TRANSPORT ATP-BINDING PROTEIN MG119-RELATED"/>
    <property type="match status" value="1"/>
</dbReference>
<dbReference type="PANTHER" id="PTHR43790:SF3">
    <property type="entry name" value="D-ALLOSE IMPORT ATP-BINDING PROTEIN ALSA-RELATED"/>
    <property type="match status" value="1"/>
</dbReference>
<dbReference type="EMBL" id="PGUY01000041">
    <property type="protein sequence ID" value="PLT29400.1"/>
    <property type="molecule type" value="Genomic_DNA"/>
</dbReference>
<keyword evidence="5" id="KW-0677">Repeat</keyword>
<keyword evidence="7 11" id="KW-0067">ATP-binding</keyword>
<accession>A0A2N5M4W6</accession>
<dbReference type="PROSITE" id="PS50893">
    <property type="entry name" value="ABC_TRANSPORTER_2"/>
    <property type="match status" value="2"/>
</dbReference>
<dbReference type="GO" id="GO:0005886">
    <property type="term" value="C:plasma membrane"/>
    <property type="evidence" value="ECO:0007669"/>
    <property type="project" value="UniProtKB-SubCell"/>
</dbReference>
<dbReference type="Proteomes" id="UP000234748">
    <property type="component" value="Unassembled WGS sequence"/>
</dbReference>
<keyword evidence="4" id="KW-0762">Sugar transport</keyword>
<evidence type="ECO:0000256" key="4">
    <source>
        <dbReference type="ARBA" id="ARBA00022597"/>
    </source>
</evidence>
<evidence type="ECO:0000313" key="12">
    <source>
        <dbReference type="Proteomes" id="UP000234748"/>
    </source>
</evidence>
<keyword evidence="2" id="KW-0813">Transport</keyword>
<dbReference type="InterPro" id="IPR050107">
    <property type="entry name" value="ABC_carbohydrate_import_ATPase"/>
</dbReference>
<feature type="domain" description="ABC transporter" evidence="10">
    <location>
        <begin position="281"/>
        <end position="525"/>
    </location>
</feature>
<feature type="domain" description="ABC transporter" evidence="10">
    <location>
        <begin position="35"/>
        <end position="271"/>
    </location>
</feature>
<evidence type="ECO:0000256" key="5">
    <source>
        <dbReference type="ARBA" id="ARBA00022737"/>
    </source>
</evidence>
<dbReference type="Gene3D" id="3.40.50.300">
    <property type="entry name" value="P-loop containing nucleotide triphosphate hydrolases"/>
    <property type="match status" value="2"/>
</dbReference>
<dbReference type="OrthoDB" id="9771863at2"/>
<organism evidence="11 12">
    <name type="scientific">Peribacillus deserti</name>
    <dbReference type="NCBI Taxonomy" id="673318"/>
    <lineage>
        <taxon>Bacteria</taxon>
        <taxon>Bacillati</taxon>
        <taxon>Bacillota</taxon>
        <taxon>Bacilli</taxon>
        <taxon>Bacillales</taxon>
        <taxon>Bacillaceae</taxon>
        <taxon>Peribacillus</taxon>
    </lineage>
</organism>
<keyword evidence="6" id="KW-0547">Nucleotide-binding</keyword>
<evidence type="ECO:0000256" key="7">
    <source>
        <dbReference type="ARBA" id="ARBA00022840"/>
    </source>
</evidence>
<dbReference type="CDD" id="cd03216">
    <property type="entry name" value="ABC_Carb_Monos_I"/>
    <property type="match status" value="1"/>
</dbReference>
<comment type="caution">
    <text evidence="11">The sequence shown here is derived from an EMBL/GenBank/DDBJ whole genome shotgun (WGS) entry which is preliminary data.</text>
</comment>